<dbReference type="InterPro" id="IPR007138">
    <property type="entry name" value="ABM_dom"/>
</dbReference>
<feature type="signal peptide" evidence="1">
    <location>
        <begin position="1"/>
        <end position="27"/>
    </location>
</feature>
<accession>A0A7X4GUB4</accession>
<gene>
    <name evidence="3" type="ORF">GTP45_23830</name>
</gene>
<dbReference type="GO" id="GO:0004497">
    <property type="term" value="F:monooxygenase activity"/>
    <property type="evidence" value="ECO:0007669"/>
    <property type="project" value="UniProtKB-KW"/>
</dbReference>
<keyword evidence="4" id="KW-1185">Reference proteome</keyword>
<dbReference type="PANTHER" id="PTHR33336">
    <property type="entry name" value="QUINOL MONOOXYGENASE YGIN-RELATED"/>
    <property type="match status" value="1"/>
</dbReference>
<dbReference type="InterPro" id="IPR050744">
    <property type="entry name" value="AI-2_Isomerase_LsrG"/>
</dbReference>
<dbReference type="Pfam" id="PF03992">
    <property type="entry name" value="ABM"/>
    <property type="match status" value="1"/>
</dbReference>
<keyword evidence="1" id="KW-0732">Signal</keyword>
<evidence type="ECO:0000313" key="3">
    <source>
        <dbReference type="EMBL" id="MYM69852.1"/>
    </source>
</evidence>
<dbReference type="EMBL" id="WWCK01000007">
    <property type="protein sequence ID" value="MYM69852.1"/>
    <property type="molecule type" value="Genomic_DNA"/>
</dbReference>
<dbReference type="Gene3D" id="3.30.70.100">
    <property type="match status" value="1"/>
</dbReference>
<sequence length="144" mass="16042">MNRYTLKHTIKSLFLGTILSSALLNMAAISPAAAQTHEGIRYADIAPGAYSIVAEVRAKPGQEAALRKITLPLIAHVRSDPKNLVYFLQEDREAPGHFIFYEIFASREDFEAHNAQPYVKEWFAKLPELATGGVQVMRMETLAP</sequence>
<organism evidence="3 4">
    <name type="scientific">Duganella rivi</name>
    <dbReference type="NCBI Taxonomy" id="2666083"/>
    <lineage>
        <taxon>Bacteria</taxon>
        <taxon>Pseudomonadati</taxon>
        <taxon>Pseudomonadota</taxon>
        <taxon>Betaproteobacteria</taxon>
        <taxon>Burkholderiales</taxon>
        <taxon>Oxalobacteraceae</taxon>
        <taxon>Telluria group</taxon>
        <taxon>Duganella</taxon>
    </lineage>
</organism>
<evidence type="ECO:0000313" key="4">
    <source>
        <dbReference type="Proteomes" id="UP000450012"/>
    </source>
</evidence>
<proteinExistence type="predicted"/>
<reference evidence="3 4" key="1">
    <citation type="submission" date="2019-12" db="EMBL/GenBank/DDBJ databases">
        <title>Novel species isolated from a subtropical stream in China.</title>
        <authorList>
            <person name="Lu H."/>
        </authorList>
    </citation>
    <scope>NUCLEOTIDE SEQUENCE [LARGE SCALE GENOMIC DNA]</scope>
    <source>
        <strain evidence="3 4">FT55W</strain>
    </source>
</reference>
<keyword evidence="3" id="KW-0560">Oxidoreductase</keyword>
<feature type="domain" description="ABM" evidence="2">
    <location>
        <begin position="50"/>
        <end position="139"/>
    </location>
</feature>
<dbReference type="AlphaFoldDB" id="A0A7X4GUB4"/>
<name>A0A7X4GUB4_9BURK</name>
<evidence type="ECO:0000259" key="2">
    <source>
        <dbReference type="PROSITE" id="PS51725"/>
    </source>
</evidence>
<dbReference type="InterPro" id="IPR011008">
    <property type="entry name" value="Dimeric_a/b-barrel"/>
</dbReference>
<evidence type="ECO:0000256" key="1">
    <source>
        <dbReference type="SAM" id="SignalP"/>
    </source>
</evidence>
<dbReference type="PROSITE" id="PS51725">
    <property type="entry name" value="ABM"/>
    <property type="match status" value="1"/>
</dbReference>
<protein>
    <submittedName>
        <fullName evidence="3">Antibiotic biosynthesis monooxygenase</fullName>
    </submittedName>
</protein>
<dbReference type="Proteomes" id="UP000450012">
    <property type="component" value="Unassembled WGS sequence"/>
</dbReference>
<feature type="chain" id="PRO_5031105447" evidence="1">
    <location>
        <begin position="28"/>
        <end position="144"/>
    </location>
</feature>
<keyword evidence="3" id="KW-0503">Monooxygenase</keyword>
<dbReference type="SUPFAM" id="SSF54909">
    <property type="entry name" value="Dimeric alpha+beta barrel"/>
    <property type="match status" value="1"/>
</dbReference>
<comment type="caution">
    <text evidence="3">The sequence shown here is derived from an EMBL/GenBank/DDBJ whole genome shotgun (WGS) entry which is preliminary data.</text>
</comment>
<dbReference type="PANTHER" id="PTHR33336:SF3">
    <property type="entry name" value="ABM DOMAIN-CONTAINING PROTEIN"/>
    <property type="match status" value="1"/>
</dbReference>